<reference evidence="2" key="1">
    <citation type="submission" date="2022-02" db="EMBL/GenBank/DDBJ databases">
        <title>Emergence and expansion in Europe of a Vibrio aestuarianus clonal complex pathogenic for oysters.</title>
        <authorList>
            <person name="Mesnil A."/>
            <person name="Travers M.-A."/>
        </authorList>
    </citation>
    <scope>NUCLEOTIDE SEQUENCE</scope>
    <source>
        <strain evidence="2">U29</strain>
    </source>
</reference>
<dbReference type="GeneID" id="79919388"/>
<dbReference type="Proteomes" id="UP001239257">
    <property type="component" value="Chromosome 2"/>
</dbReference>
<feature type="signal peptide" evidence="1">
    <location>
        <begin position="1"/>
        <end position="22"/>
    </location>
</feature>
<gene>
    <name evidence="2" type="ORF">PYE51_19200</name>
</gene>
<accession>A0AAX3U7G2</accession>
<evidence type="ECO:0000313" key="2">
    <source>
        <dbReference type="EMBL" id="WGK83462.1"/>
    </source>
</evidence>
<evidence type="ECO:0000313" key="3">
    <source>
        <dbReference type="Proteomes" id="UP001239257"/>
    </source>
</evidence>
<protein>
    <submittedName>
        <fullName evidence="2">Uncharacterized protein</fullName>
    </submittedName>
</protein>
<dbReference type="AlphaFoldDB" id="A0AAX3U7G2"/>
<dbReference type="EMBL" id="CP118710">
    <property type="protein sequence ID" value="WGK83462.1"/>
    <property type="molecule type" value="Genomic_DNA"/>
</dbReference>
<sequence length="353" mass="39500">MNKINKFKFSLLLSMMSASVFAANPPSSEIMELNIYQDSGEGHIYANNNMQAEIYISYEIAMGAVVKSITLRNANTLEKLEDIYGWSVDSYGNNYPHVIGQSSRNMVVQDNTVIKRYVRSSVIDNVDICVDLELTTGEGKSTCQTSPSVSVQAIQPIRYSSNDFNLELIAKTVDDSNRSLFQYSLIVKNPSYLLPLKVKNALNVNDYGPSVYHVNAVDATAKAYRSSQSSASVSAFVLKPNDFTHVQFYGNNAAFYAKELRIVNDQTLATIIHYAPHRGRILVERELECYNIDSNYWNCAGVDLGQWVRLGDSFIRHHMRDTLPGRVQFEDLYGNTGEVLLHYPNGGAALTLL</sequence>
<proteinExistence type="predicted"/>
<name>A0AAX3U7G2_9VIBR</name>
<dbReference type="RefSeq" id="WP_274679056.1">
    <property type="nucleotide sequence ID" value="NZ_CP118710.1"/>
</dbReference>
<organism evidence="2 3">
    <name type="scientific">Vibrio aestuarianus</name>
    <dbReference type="NCBI Taxonomy" id="28171"/>
    <lineage>
        <taxon>Bacteria</taxon>
        <taxon>Pseudomonadati</taxon>
        <taxon>Pseudomonadota</taxon>
        <taxon>Gammaproteobacteria</taxon>
        <taxon>Vibrionales</taxon>
        <taxon>Vibrionaceae</taxon>
        <taxon>Vibrio</taxon>
    </lineage>
</organism>
<evidence type="ECO:0000256" key="1">
    <source>
        <dbReference type="SAM" id="SignalP"/>
    </source>
</evidence>
<keyword evidence="1" id="KW-0732">Signal</keyword>
<feature type="chain" id="PRO_5043690935" evidence="1">
    <location>
        <begin position="23"/>
        <end position="353"/>
    </location>
</feature>